<dbReference type="InterPro" id="IPR036236">
    <property type="entry name" value="Znf_C2H2_sf"/>
</dbReference>
<feature type="domain" description="C2H2-type" evidence="7">
    <location>
        <begin position="129"/>
        <end position="158"/>
    </location>
</feature>
<dbReference type="PANTHER" id="PTHR47166:SF1">
    <property type="entry name" value="ZINC FINGER PROTEIN 831"/>
    <property type="match status" value="1"/>
</dbReference>
<sequence>VYLKALTIPLYQPVQTGCFQPSSQLLTGRTCVHLDSSNIPLILNPLVPSEGTDQPQSVFQKQLGQTLTLNIVSTLPVLSSPKSCVSASIASPGKSKKAGKYICKHCGRDCLKPSVLEKHIRSHTGERPFPCTTCGIAFKTQSNLYKHRRTQTHVNNTRLPSDSDNSSGLEQNEKSTESITSHQGSKILSSTCEDKGVQMKHRSSETSAVTDTKKVLNDPSLPQTSTASENQETTNQSFSSKAHQGVPEREPQSLSSPGALPNDQCQRKNIQEPRTPTAHKHIQLQRQQATSSEKQWDYKPLDCKLKKCESTDSGYLSRSDSTEQQMASSSPLHSLYEHSTELENETACGSLRCNSGSSAKLDAAEKATALVLEKKKLEEHISKLISHNKSVVDDTQLDNVRPRKTVLSKQGSIDLPMPYTYKDSFHFDIRTCDVNRKKNLSLCSAKSTFAPLEKCKPVIFHSVPTQFSTTIDTVPVTRSNSLPFVEGTRMARDKAGCSKPLSLTKQSVNTGTASLLPSNNLAANSVDFPNSHPRALVRQTAVDDLPLSNVVEHPPRLEELQGSKKLGAGEVISTKNKKHNQRKLKMFSQEKWQMYGDETFKKIYQKMKSN</sequence>
<proteinExistence type="predicted"/>
<dbReference type="PANTHER" id="PTHR47166">
    <property type="entry name" value="ZINC FINGER PROTEIN 831"/>
    <property type="match status" value="1"/>
</dbReference>
<protein>
    <submittedName>
        <fullName evidence="8">Zinc finger protein 831</fullName>
    </submittedName>
</protein>
<dbReference type="EMBL" id="KK552821">
    <property type="protein sequence ID" value="KFP34285.1"/>
    <property type="molecule type" value="Genomic_DNA"/>
</dbReference>
<feature type="non-terminal residue" evidence="8">
    <location>
        <position position="1"/>
    </location>
</feature>
<feature type="compositionally biased region" description="Polar residues" evidence="6">
    <location>
        <begin position="284"/>
        <end position="293"/>
    </location>
</feature>
<evidence type="ECO:0000256" key="6">
    <source>
        <dbReference type="SAM" id="MobiDB-lite"/>
    </source>
</evidence>
<accession>A0A091KB78</accession>
<evidence type="ECO:0000313" key="9">
    <source>
        <dbReference type="Proteomes" id="UP000053615"/>
    </source>
</evidence>
<dbReference type="Proteomes" id="UP000053615">
    <property type="component" value="Unassembled WGS sequence"/>
</dbReference>
<reference evidence="8 9" key="1">
    <citation type="submission" date="2014-04" db="EMBL/GenBank/DDBJ databases">
        <title>Genome evolution of avian class.</title>
        <authorList>
            <person name="Zhang G."/>
            <person name="Li C."/>
        </authorList>
    </citation>
    <scope>NUCLEOTIDE SEQUENCE [LARGE SCALE GENOMIC DNA]</scope>
    <source>
        <strain evidence="8">BGI_N325</strain>
    </source>
</reference>
<organism evidence="8 9">
    <name type="scientific">Colius striatus</name>
    <name type="common">Speckled mousebird</name>
    <dbReference type="NCBI Taxonomy" id="57412"/>
    <lineage>
        <taxon>Eukaryota</taxon>
        <taxon>Metazoa</taxon>
        <taxon>Chordata</taxon>
        <taxon>Craniata</taxon>
        <taxon>Vertebrata</taxon>
        <taxon>Euteleostomi</taxon>
        <taxon>Archelosauria</taxon>
        <taxon>Archosauria</taxon>
        <taxon>Dinosauria</taxon>
        <taxon>Saurischia</taxon>
        <taxon>Theropoda</taxon>
        <taxon>Coelurosauria</taxon>
        <taxon>Aves</taxon>
        <taxon>Neognathae</taxon>
        <taxon>Neoaves</taxon>
        <taxon>Telluraves</taxon>
        <taxon>Coraciimorphae</taxon>
        <taxon>Coliiformes</taxon>
        <taxon>Coliidae</taxon>
        <taxon>Colius</taxon>
    </lineage>
</organism>
<dbReference type="FunFam" id="3.30.160.60:FF:000710">
    <property type="entry name" value="Zinc finger protein 768"/>
    <property type="match status" value="1"/>
</dbReference>
<keyword evidence="1" id="KW-0479">Metal-binding</keyword>
<feature type="non-terminal residue" evidence="8">
    <location>
        <position position="610"/>
    </location>
</feature>
<dbReference type="Pfam" id="PF00096">
    <property type="entry name" value="zf-C2H2"/>
    <property type="match status" value="1"/>
</dbReference>
<dbReference type="SUPFAM" id="SSF57667">
    <property type="entry name" value="beta-beta-alpha zinc fingers"/>
    <property type="match status" value="1"/>
</dbReference>
<evidence type="ECO:0000256" key="1">
    <source>
        <dbReference type="ARBA" id="ARBA00022723"/>
    </source>
</evidence>
<dbReference type="PROSITE" id="PS00028">
    <property type="entry name" value="ZINC_FINGER_C2H2_1"/>
    <property type="match status" value="2"/>
</dbReference>
<dbReference type="PROSITE" id="PS50157">
    <property type="entry name" value="ZINC_FINGER_C2H2_2"/>
    <property type="match status" value="2"/>
</dbReference>
<feature type="region of interest" description="Disordered" evidence="6">
    <location>
        <begin position="149"/>
        <end position="295"/>
    </location>
</feature>
<feature type="region of interest" description="Disordered" evidence="6">
    <location>
        <begin position="311"/>
        <end position="332"/>
    </location>
</feature>
<dbReference type="SMART" id="SM00355">
    <property type="entry name" value="ZnF_C2H2"/>
    <property type="match status" value="2"/>
</dbReference>
<feature type="compositionally biased region" description="Polar residues" evidence="6">
    <location>
        <begin position="152"/>
        <end position="170"/>
    </location>
</feature>
<dbReference type="Gene3D" id="3.30.160.60">
    <property type="entry name" value="Classic Zinc Finger"/>
    <property type="match status" value="2"/>
</dbReference>
<feature type="compositionally biased region" description="Polar residues" evidence="6">
    <location>
        <begin position="177"/>
        <end position="191"/>
    </location>
</feature>
<name>A0A091KB78_COLST</name>
<feature type="domain" description="C2H2-type" evidence="7">
    <location>
        <begin position="101"/>
        <end position="128"/>
    </location>
</feature>
<evidence type="ECO:0000256" key="4">
    <source>
        <dbReference type="ARBA" id="ARBA00022833"/>
    </source>
</evidence>
<feature type="compositionally biased region" description="Polar residues" evidence="6">
    <location>
        <begin position="220"/>
        <end position="242"/>
    </location>
</feature>
<keyword evidence="9" id="KW-1185">Reference proteome</keyword>
<keyword evidence="3 5" id="KW-0863">Zinc-finger</keyword>
<evidence type="ECO:0000256" key="3">
    <source>
        <dbReference type="ARBA" id="ARBA00022771"/>
    </source>
</evidence>
<keyword evidence="2" id="KW-0677">Repeat</keyword>
<keyword evidence="4" id="KW-0862">Zinc</keyword>
<dbReference type="AlphaFoldDB" id="A0A091KB78"/>
<dbReference type="GO" id="GO:0008270">
    <property type="term" value="F:zinc ion binding"/>
    <property type="evidence" value="ECO:0007669"/>
    <property type="project" value="UniProtKB-KW"/>
</dbReference>
<evidence type="ECO:0000313" key="8">
    <source>
        <dbReference type="EMBL" id="KFP34285.1"/>
    </source>
</evidence>
<evidence type="ECO:0000256" key="2">
    <source>
        <dbReference type="ARBA" id="ARBA00022737"/>
    </source>
</evidence>
<evidence type="ECO:0000259" key="7">
    <source>
        <dbReference type="PROSITE" id="PS50157"/>
    </source>
</evidence>
<dbReference type="InterPro" id="IPR013087">
    <property type="entry name" value="Znf_C2H2_type"/>
</dbReference>
<evidence type="ECO:0000256" key="5">
    <source>
        <dbReference type="PROSITE-ProRule" id="PRU00042"/>
    </source>
</evidence>
<gene>
    <name evidence="8" type="ORF">N325_01509</name>
</gene>